<protein>
    <recommendedName>
        <fullName evidence="2">DUF7144 domain-containing protein</fullName>
    </recommendedName>
</protein>
<evidence type="ECO:0000259" key="2">
    <source>
        <dbReference type="Pfam" id="PF23636"/>
    </source>
</evidence>
<keyword evidence="1" id="KW-0812">Transmembrane</keyword>
<gene>
    <name evidence="3" type="ORF">F5X71_07450</name>
</gene>
<evidence type="ECO:0000313" key="3">
    <source>
        <dbReference type="EMBL" id="QIS02174.1"/>
    </source>
</evidence>
<dbReference type="InterPro" id="IPR055568">
    <property type="entry name" value="DUF7144"/>
</dbReference>
<dbReference type="RefSeq" id="WP_167461277.1">
    <property type="nucleotide sequence ID" value="NZ_CP046171.1"/>
</dbReference>
<feature type="transmembrane region" description="Helical" evidence="1">
    <location>
        <begin position="104"/>
        <end position="123"/>
    </location>
</feature>
<feature type="transmembrane region" description="Helical" evidence="1">
    <location>
        <begin position="55"/>
        <end position="73"/>
    </location>
</feature>
<dbReference type="Pfam" id="PF23636">
    <property type="entry name" value="DUF7144"/>
    <property type="match status" value="1"/>
</dbReference>
<keyword evidence="1" id="KW-0472">Membrane</keyword>
<dbReference type="EMBL" id="CP046171">
    <property type="protein sequence ID" value="QIS02174.1"/>
    <property type="molecule type" value="Genomic_DNA"/>
</dbReference>
<sequence length="131" mass="14189">MRRIRHSANAPRYSGALAISAGFVQLLAATAALTDRKICFMRQTVTQPSTSTRPGWYLFVVAILIICCGGYLLSRRPSAYPVGVAAVAVSGVDSVVFAARYPDFALILVVIVLLTVCTLIRELPHRTIAPR</sequence>
<accession>A0A6G9XMN3</accession>
<organism evidence="3 4">
    <name type="scientific">Nocardia brasiliensis</name>
    <dbReference type="NCBI Taxonomy" id="37326"/>
    <lineage>
        <taxon>Bacteria</taxon>
        <taxon>Bacillati</taxon>
        <taxon>Actinomycetota</taxon>
        <taxon>Actinomycetes</taxon>
        <taxon>Mycobacteriales</taxon>
        <taxon>Nocardiaceae</taxon>
        <taxon>Nocardia</taxon>
    </lineage>
</organism>
<evidence type="ECO:0000313" key="4">
    <source>
        <dbReference type="Proteomes" id="UP000501705"/>
    </source>
</evidence>
<feature type="domain" description="DUF7144" evidence="2">
    <location>
        <begin position="14"/>
        <end position="121"/>
    </location>
</feature>
<dbReference type="AlphaFoldDB" id="A0A6G9XMN3"/>
<dbReference type="Proteomes" id="UP000501705">
    <property type="component" value="Chromosome"/>
</dbReference>
<reference evidence="3 4" key="1">
    <citation type="journal article" date="2019" name="ACS Chem. Biol.">
        <title>Identification and Mobilization of a Cryptic Antibiotic Biosynthesis Gene Locus from a Human-Pathogenic Nocardia Isolate.</title>
        <authorList>
            <person name="Herisse M."/>
            <person name="Ishida K."/>
            <person name="Porter J.L."/>
            <person name="Howden B."/>
            <person name="Hertweck C."/>
            <person name="Stinear T.P."/>
            <person name="Pidot S.J."/>
        </authorList>
    </citation>
    <scope>NUCLEOTIDE SEQUENCE [LARGE SCALE GENOMIC DNA]</scope>
    <source>
        <strain evidence="3 4">AUSMDU00024985</strain>
    </source>
</reference>
<proteinExistence type="predicted"/>
<evidence type="ECO:0000256" key="1">
    <source>
        <dbReference type="SAM" id="Phobius"/>
    </source>
</evidence>
<keyword evidence="1" id="KW-1133">Transmembrane helix</keyword>
<feature type="transmembrane region" description="Helical" evidence="1">
    <location>
        <begin position="80"/>
        <end position="98"/>
    </location>
</feature>
<name>A0A6G9XMN3_NOCBR</name>